<feature type="active site" description="Proton donor/acceptor" evidence="8">
    <location>
        <position position="80"/>
    </location>
</feature>
<comment type="catalytic activity">
    <reaction evidence="1 8">
        <text>L-glutamate = D-glutamate</text>
        <dbReference type="Rhea" id="RHEA:12813"/>
        <dbReference type="ChEBI" id="CHEBI:29985"/>
        <dbReference type="ChEBI" id="CHEBI:29986"/>
        <dbReference type="EC" id="5.1.1.3"/>
    </reaction>
</comment>
<dbReference type="Gene3D" id="3.40.50.1860">
    <property type="match status" value="2"/>
</dbReference>
<keyword evidence="4 8" id="KW-0573">Peptidoglycan synthesis</keyword>
<accession>A0A1H8G2Q5</accession>
<evidence type="ECO:0000256" key="7">
    <source>
        <dbReference type="ARBA" id="ARBA00070053"/>
    </source>
</evidence>
<dbReference type="STRING" id="1121117.SAMN02745977_01280"/>
<dbReference type="RefSeq" id="WP_091815210.1">
    <property type="nucleotide sequence ID" value="NZ_FOCW01000001.1"/>
</dbReference>
<dbReference type="PANTHER" id="PTHR21198:SF2">
    <property type="entry name" value="GLUTAMATE RACEMASE"/>
    <property type="match status" value="1"/>
</dbReference>
<feature type="binding site" evidence="8">
    <location>
        <begin position="204"/>
        <end position="205"/>
    </location>
    <ligand>
        <name>substrate</name>
    </ligand>
</feature>
<evidence type="ECO:0000256" key="8">
    <source>
        <dbReference type="HAMAP-Rule" id="MF_00258"/>
    </source>
</evidence>
<name>A0A1H8G2Q5_9BURK</name>
<comment type="similarity">
    <text evidence="8">Belongs to the aspartate/glutamate racemases family.</text>
</comment>
<dbReference type="InterPro" id="IPR018187">
    <property type="entry name" value="Asp/Glu_racemase_AS_1"/>
</dbReference>
<dbReference type="HAMAP" id="MF_00258">
    <property type="entry name" value="Glu_racemase"/>
    <property type="match status" value="1"/>
</dbReference>
<dbReference type="FunFam" id="3.40.50.1860:FF:000002">
    <property type="entry name" value="Glutamate racemase"/>
    <property type="match status" value="1"/>
</dbReference>
<dbReference type="GO" id="GO:0009252">
    <property type="term" value="P:peptidoglycan biosynthetic process"/>
    <property type="evidence" value="ECO:0007669"/>
    <property type="project" value="UniProtKB-UniRule"/>
</dbReference>
<dbReference type="EMBL" id="FOCW01000001">
    <property type="protein sequence ID" value="SEN38060.1"/>
    <property type="molecule type" value="Genomic_DNA"/>
</dbReference>
<dbReference type="SUPFAM" id="SSF53681">
    <property type="entry name" value="Aspartate/glutamate racemase"/>
    <property type="match status" value="2"/>
</dbReference>
<feature type="active site" description="Proton donor/acceptor" evidence="8">
    <location>
        <position position="203"/>
    </location>
</feature>
<keyword evidence="3 8" id="KW-0133">Cell shape</keyword>
<comment type="function">
    <text evidence="8">Provides the (R)-glutamate required for cell wall biosynthesis.</text>
</comment>
<evidence type="ECO:0000256" key="1">
    <source>
        <dbReference type="ARBA" id="ARBA00001602"/>
    </source>
</evidence>
<gene>
    <name evidence="8" type="primary">murI</name>
    <name evidence="9" type="ORF">SAMN02745977_01280</name>
</gene>
<evidence type="ECO:0000256" key="3">
    <source>
        <dbReference type="ARBA" id="ARBA00022960"/>
    </source>
</evidence>
<keyword evidence="6 8" id="KW-0961">Cell wall biogenesis/degradation</keyword>
<dbReference type="GO" id="GO:0008360">
    <property type="term" value="P:regulation of cell shape"/>
    <property type="evidence" value="ECO:0007669"/>
    <property type="project" value="UniProtKB-KW"/>
</dbReference>
<reference evidence="9 10" key="1">
    <citation type="submission" date="2016-10" db="EMBL/GenBank/DDBJ databases">
        <authorList>
            <person name="de Groot N.N."/>
        </authorList>
    </citation>
    <scope>NUCLEOTIDE SEQUENCE [LARGE SCALE GENOMIC DNA]</scope>
    <source>
        <strain evidence="9 10">DSM 15123</strain>
    </source>
</reference>
<organism evidence="9 10">
    <name type="scientific">Brachymonas denitrificans DSM 15123</name>
    <dbReference type="NCBI Taxonomy" id="1121117"/>
    <lineage>
        <taxon>Bacteria</taxon>
        <taxon>Pseudomonadati</taxon>
        <taxon>Pseudomonadota</taxon>
        <taxon>Betaproteobacteria</taxon>
        <taxon>Burkholderiales</taxon>
        <taxon>Comamonadaceae</taxon>
        <taxon>Brachymonas</taxon>
    </lineage>
</organism>
<evidence type="ECO:0000256" key="5">
    <source>
        <dbReference type="ARBA" id="ARBA00023235"/>
    </source>
</evidence>
<dbReference type="UniPathway" id="UPA00219"/>
<evidence type="ECO:0000256" key="4">
    <source>
        <dbReference type="ARBA" id="ARBA00022984"/>
    </source>
</evidence>
<feature type="binding site" evidence="8">
    <location>
        <begin position="16"/>
        <end position="17"/>
    </location>
    <ligand>
        <name>substrate</name>
    </ligand>
</feature>
<dbReference type="GO" id="GO:0008881">
    <property type="term" value="F:glutamate racemase activity"/>
    <property type="evidence" value="ECO:0007669"/>
    <property type="project" value="UniProtKB-UniRule"/>
</dbReference>
<dbReference type="GO" id="GO:0071555">
    <property type="term" value="P:cell wall organization"/>
    <property type="evidence" value="ECO:0007669"/>
    <property type="project" value="UniProtKB-KW"/>
</dbReference>
<dbReference type="PANTHER" id="PTHR21198">
    <property type="entry name" value="GLUTAMATE RACEMASE"/>
    <property type="match status" value="1"/>
</dbReference>
<evidence type="ECO:0000313" key="9">
    <source>
        <dbReference type="EMBL" id="SEN38060.1"/>
    </source>
</evidence>
<dbReference type="EC" id="5.1.1.3" evidence="2 8"/>
<protein>
    <recommendedName>
        <fullName evidence="7 8">Glutamate racemase</fullName>
        <ecNumber evidence="2 8">5.1.1.3</ecNumber>
    </recommendedName>
</protein>
<dbReference type="OrthoDB" id="9801055at2"/>
<evidence type="ECO:0000313" key="10">
    <source>
        <dbReference type="Proteomes" id="UP000199531"/>
    </source>
</evidence>
<dbReference type="NCBIfam" id="TIGR00067">
    <property type="entry name" value="glut_race"/>
    <property type="match status" value="1"/>
</dbReference>
<dbReference type="InterPro" id="IPR015942">
    <property type="entry name" value="Asp/Glu/hydantoin_racemase"/>
</dbReference>
<proteinExistence type="inferred from homology"/>
<dbReference type="Proteomes" id="UP000199531">
    <property type="component" value="Unassembled WGS sequence"/>
</dbReference>
<keyword evidence="10" id="KW-1185">Reference proteome</keyword>
<dbReference type="Pfam" id="PF01177">
    <property type="entry name" value="Asp_Glu_race"/>
    <property type="match status" value="1"/>
</dbReference>
<dbReference type="AlphaFoldDB" id="A0A1H8G2Q5"/>
<evidence type="ECO:0000256" key="6">
    <source>
        <dbReference type="ARBA" id="ARBA00023316"/>
    </source>
</evidence>
<feature type="binding site" evidence="8">
    <location>
        <begin position="81"/>
        <end position="82"/>
    </location>
    <ligand>
        <name>substrate</name>
    </ligand>
</feature>
<dbReference type="InterPro" id="IPR004391">
    <property type="entry name" value="Glu_race"/>
</dbReference>
<keyword evidence="5 8" id="KW-0413">Isomerase</keyword>
<dbReference type="InterPro" id="IPR001920">
    <property type="entry name" value="Asp/Glu_race"/>
</dbReference>
<comment type="pathway">
    <text evidence="8">Cell wall biogenesis; peptidoglycan biosynthesis.</text>
</comment>
<evidence type="ECO:0000256" key="2">
    <source>
        <dbReference type="ARBA" id="ARBA00013090"/>
    </source>
</evidence>
<dbReference type="PROSITE" id="PS00923">
    <property type="entry name" value="ASP_GLU_RACEMASE_1"/>
    <property type="match status" value="1"/>
</dbReference>
<feature type="binding site" evidence="8">
    <location>
        <begin position="48"/>
        <end position="49"/>
    </location>
    <ligand>
        <name>substrate</name>
    </ligand>
</feature>
<sequence length="295" mass="32134">MQPDSALASRPIGVFDSGVGGLSVLRQLLRLLPQEDFVYLADTAWAPYGERSTEEIQQRSLAITRHLVDTHAIKLLVVACNTATAQAVHAIREAYPALPIVGIEPAIKPAAALTLTGHIGIMATHATVQSQRFQRLVQEWSGDRQMHIQACNGLALAIENALENQANPDGETVESLCRRYVQALGSFVQDDAINGIDTLVLGCTHYPFAADVLRPLVGPGVRLIEPGEPVARQTARLLESAHLLRPETLEHSVLHHGHLELLCTAAPRRLEQAARQWLHLPRASAQLLSNYAEAP</sequence>